<dbReference type="SMART" id="SM00892">
    <property type="entry name" value="Endonuclease_NS"/>
    <property type="match status" value="1"/>
</dbReference>
<proteinExistence type="predicted"/>
<evidence type="ECO:0000256" key="1">
    <source>
        <dbReference type="SAM" id="MobiDB-lite"/>
    </source>
</evidence>
<feature type="domain" description="DNA/RNA non-specific endonuclease/pyrophosphatase/phosphodiesterase" evidence="3">
    <location>
        <begin position="51"/>
        <end position="245"/>
    </location>
</feature>
<gene>
    <name evidence="4" type="ORF">GCM10011510_11280</name>
</gene>
<dbReference type="InterPro" id="IPR044929">
    <property type="entry name" value="DNA/RNA_non-sp_Endonuclease_sf"/>
</dbReference>
<dbReference type="OrthoDB" id="9783680at2"/>
<dbReference type="AlphaFoldDB" id="A0A917A6N7"/>
<feature type="region of interest" description="Disordered" evidence="1">
    <location>
        <begin position="307"/>
        <end position="331"/>
    </location>
</feature>
<dbReference type="GO" id="GO:0003676">
    <property type="term" value="F:nucleic acid binding"/>
    <property type="evidence" value="ECO:0007669"/>
    <property type="project" value="InterPro"/>
</dbReference>
<dbReference type="Proteomes" id="UP000660801">
    <property type="component" value="Unassembled WGS sequence"/>
</dbReference>
<keyword evidence="2" id="KW-0732">Signal</keyword>
<reference evidence="4" key="2">
    <citation type="submission" date="2020-09" db="EMBL/GenBank/DDBJ databases">
        <authorList>
            <person name="Sun Q."/>
            <person name="Zhou Y."/>
        </authorList>
    </citation>
    <scope>NUCLEOTIDE SEQUENCE</scope>
    <source>
        <strain evidence="4">CGMCC 1.15533</strain>
    </source>
</reference>
<dbReference type="GO" id="GO:0046872">
    <property type="term" value="F:metal ion binding"/>
    <property type="evidence" value="ECO:0007669"/>
    <property type="project" value="InterPro"/>
</dbReference>
<dbReference type="EMBL" id="BMJN01000016">
    <property type="protein sequence ID" value="GGE31695.1"/>
    <property type="molecule type" value="Genomic_DNA"/>
</dbReference>
<protein>
    <recommendedName>
        <fullName evidence="3">DNA/RNA non-specific endonuclease/pyrophosphatase/phosphodiesterase domain-containing protein</fullName>
    </recommendedName>
</protein>
<evidence type="ECO:0000313" key="4">
    <source>
        <dbReference type="EMBL" id="GGE31695.1"/>
    </source>
</evidence>
<dbReference type="Pfam" id="PF13930">
    <property type="entry name" value="Endonuclea_NS_2"/>
    <property type="match status" value="1"/>
</dbReference>
<organism evidence="4 5">
    <name type="scientific">Streptococcus himalayensis</name>
    <dbReference type="NCBI Taxonomy" id="1888195"/>
    <lineage>
        <taxon>Bacteria</taxon>
        <taxon>Bacillati</taxon>
        <taxon>Bacillota</taxon>
        <taxon>Bacilli</taxon>
        <taxon>Lactobacillales</taxon>
        <taxon>Streptococcaceae</taxon>
        <taxon>Streptococcus</taxon>
    </lineage>
</organism>
<dbReference type="GO" id="GO:0016787">
    <property type="term" value="F:hydrolase activity"/>
    <property type="evidence" value="ECO:0007669"/>
    <property type="project" value="InterPro"/>
</dbReference>
<reference evidence="4" key="1">
    <citation type="journal article" date="2014" name="Int. J. Syst. Evol. Microbiol.">
        <title>Complete genome sequence of Corynebacterium casei LMG S-19264T (=DSM 44701T), isolated from a smear-ripened cheese.</title>
        <authorList>
            <consortium name="US DOE Joint Genome Institute (JGI-PGF)"/>
            <person name="Walter F."/>
            <person name="Albersmeier A."/>
            <person name="Kalinowski J."/>
            <person name="Ruckert C."/>
        </authorList>
    </citation>
    <scope>NUCLEOTIDE SEQUENCE</scope>
    <source>
        <strain evidence="4">CGMCC 1.15533</strain>
    </source>
</reference>
<feature type="compositionally biased region" description="Polar residues" evidence="1">
    <location>
        <begin position="260"/>
        <end position="278"/>
    </location>
</feature>
<dbReference type="RefSeq" id="WP_068991938.1">
    <property type="nucleotide sequence ID" value="NZ_BMJN01000016.1"/>
</dbReference>
<evidence type="ECO:0000313" key="5">
    <source>
        <dbReference type="Proteomes" id="UP000660801"/>
    </source>
</evidence>
<sequence>MKRTSKWLFAILALLTLHTSTLASKIYIPSPAVVYAEETEPIVSEDGTLLFTGQKQLLLGELDSLNRATSAHIQLQDKDEPKKKREPKIKYNPAGWHNFKFAYKDSKKKAWLMHRGHLIGYQFSGLTNEKRNLTPMTAWLNAGNFKGTDEKNQASMLYYETQLDNWLAIHPSYWLDYKVTPIYTEQELLPRQIKLQYVGLDENGQKVEIKVGGHESTDEHGITTVVLDNLSPNATIDYATGKATAVDRTKNVTETKNSEEQSVAPEQTLPEATSPETNQQEERTVYIARYGAAEVYWYSMEHMPKNTRRDRVISMTESEAIAQGKRHTSKE</sequence>
<name>A0A917A6N7_9STRE</name>
<feature type="signal peptide" evidence="2">
    <location>
        <begin position="1"/>
        <end position="23"/>
    </location>
</feature>
<evidence type="ECO:0000259" key="3">
    <source>
        <dbReference type="SMART" id="SM00892"/>
    </source>
</evidence>
<feature type="region of interest" description="Disordered" evidence="1">
    <location>
        <begin position="252"/>
        <end position="282"/>
    </location>
</feature>
<dbReference type="InterPro" id="IPR044927">
    <property type="entry name" value="Endonuclea_NS_2"/>
</dbReference>
<dbReference type="Gene3D" id="3.40.570.10">
    <property type="entry name" value="Extracellular Endonuclease, subunit A"/>
    <property type="match status" value="1"/>
</dbReference>
<accession>A0A917A6N7</accession>
<evidence type="ECO:0000256" key="2">
    <source>
        <dbReference type="SAM" id="SignalP"/>
    </source>
</evidence>
<comment type="caution">
    <text evidence="4">The sequence shown here is derived from an EMBL/GenBank/DDBJ whole genome shotgun (WGS) entry which is preliminary data.</text>
</comment>
<dbReference type="InterPro" id="IPR001604">
    <property type="entry name" value="Endo_G_ENPP1-like_dom"/>
</dbReference>
<keyword evidence="5" id="KW-1185">Reference proteome</keyword>
<feature type="chain" id="PRO_5038787725" description="DNA/RNA non-specific endonuclease/pyrophosphatase/phosphodiesterase domain-containing protein" evidence="2">
    <location>
        <begin position="24"/>
        <end position="331"/>
    </location>
</feature>